<dbReference type="GO" id="GO:0008743">
    <property type="term" value="F:L-threonine 3-dehydrogenase activity"/>
    <property type="evidence" value="ECO:0007669"/>
    <property type="project" value="TreeGrafter"/>
</dbReference>
<keyword evidence="4" id="KW-1185">Reference proteome</keyword>
<evidence type="ECO:0000259" key="2">
    <source>
        <dbReference type="Pfam" id="PF01370"/>
    </source>
</evidence>
<dbReference type="AlphaFoldDB" id="A0A5C6BEM4"/>
<evidence type="ECO:0000313" key="4">
    <source>
        <dbReference type="Proteomes" id="UP000320735"/>
    </source>
</evidence>
<dbReference type="SUPFAM" id="SSF51735">
    <property type="entry name" value="NAD(P)-binding Rossmann-fold domains"/>
    <property type="match status" value="1"/>
</dbReference>
<dbReference type="RefSeq" id="WP_146372692.1">
    <property type="nucleotide sequence ID" value="NZ_SJPP01000002.1"/>
</dbReference>
<dbReference type="PANTHER" id="PTHR42687:SF1">
    <property type="entry name" value="L-THREONINE 3-DEHYDROGENASE, MITOCHONDRIAL"/>
    <property type="match status" value="1"/>
</dbReference>
<evidence type="ECO:0000313" key="3">
    <source>
        <dbReference type="EMBL" id="TWU08914.1"/>
    </source>
</evidence>
<dbReference type="Pfam" id="PF01370">
    <property type="entry name" value="Epimerase"/>
    <property type="match status" value="1"/>
</dbReference>
<dbReference type="Proteomes" id="UP000320735">
    <property type="component" value="Unassembled WGS sequence"/>
</dbReference>
<dbReference type="PANTHER" id="PTHR42687">
    <property type="entry name" value="L-THREONINE 3-DEHYDROGENASE"/>
    <property type="match status" value="1"/>
</dbReference>
<proteinExistence type="inferred from homology"/>
<gene>
    <name evidence="3" type="ORF">CA54_41530</name>
</gene>
<protein>
    <submittedName>
        <fullName evidence="3">Putative epimerase/dehydratase</fullName>
    </submittedName>
</protein>
<dbReference type="InterPro" id="IPR036291">
    <property type="entry name" value="NAD(P)-bd_dom_sf"/>
</dbReference>
<dbReference type="EMBL" id="SJPP01000002">
    <property type="protein sequence ID" value="TWU08914.1"/>
    <property type="molecule type" value="Genomic_DNA"/>
</dbReference>
<sequence length="318" mass="35471">MEALITGGTGLIGAEVVRTLAKRGASKLTVFDINDSTQRLDELATSVTIQQGDLGESRQVLDVVRKSQPDVIYHLGGMLSLPSDNNPQAAFLANAVGTYNVLEAARIHGVSKVIFSSTIGTYCQDLDDRPIDDLTLQRPMLFYGACKVFGEHMGMFYRRKYGIDFRGVRFPSIVGPGVRTPGSVQYTSHMIEESANGRHFTIWVRPEMRVTLLYVKDAARAIVELAEAPVEQIQMVNYVLAGPSPSAQELADLVERKIPGARIDFEIDQEIQARLDKSIHPIDDRFARDEWGWQPTYDLEALVDDFLTELSQHPQRYA</sequence>
<dbReference type="InterPro" id="IPR001509">
    <property type="entry name" value="Epimerase_deHydtase"/>
</dbReference>
<dbReference type="InterPro" id="IPR051225">
    <property type="entry name" value="NAD(P)_epim/dehydratase"/>
</dbReference>
<accession>A0A5C6BEM4</accession>
<evidence type="ECO:0000256" key="1">
    <source>
        <dbReference type="ARBA" id="ARBA00007637"/>
    </source>
</evidence>
<dbReference type="OrthoDB" id="9779902at2"/>
<comment type="caution">
    <text evidence="3">The sequence shown here is derived from an EMBL/GenBank/DDBJ whole genome shotgun (WGS) entry which is preliminary data.</text>
</comment>
<dbReference type="GO" id="GO:0006567">
    <property type="term" value="P:L-threonine catabolic process"/>
    <property type="evidence" value="ECO:0007669"/>
    <property type="project" value="TreeGrafter"/>
</dbReference>
<name>A0A5C6BEM4_9PLAN</name>
<feature type="domain" description="NAD-dependent epimerase/dehydratase" evidence="2">
    <location>
        <begin position="3"/>
        <end position="234"/>
    </location>
</feature>
<comment type="similarity">
    <text evidence="1">Belongs to the NAD(P)-dependent epimerase/dehydratase family.</text>
</comment>
<dbReference type="Gene3D" id="3.40.50.720">
    <property type="entry name" value="NAD(P)-binding Rossmann-like Domain"/>
    <property type="match status" value="1"/>
</dbReference>
<organism evidence="3 4">
    <name type="scientific">Symmachiella macrocystis</name>
    <dbReference type="NCBI Taxonomy" id="2527985"/>
    <lineage>
        <taxon>Bacteria</taxon>
        <taxon>Pseudomonadati</taxon>
        <taxon>Planctomycetota</taxon>
        <taxon>Planctomycetia</taxon>
        <taxon>Planctomycetales</taxon>
        <taxon>Planctomycetaceae</taxon>
        <taxon>Symmachiella</taxon>
    </lineage>
</organism>
<reference evidence="3 4" key="1">
    <citation type="submission" date="2019-02" db="EMBL/GenBank/DDBJ databases">
        <title>Deep-cultivation of Planctomycetes and their phenomic and genomic characterization uncovers novel biology.</title>
        <authorList>
            <person name="Wiegand S."/>
            <person name="Jogler M."/>
            <person name="Boedeker C."/>
            <person name="Pinto D."/>
            <person name="Vollmers J."/>
            <person name="Rivas-Marin E."/>
            <person name="Kohn T."/>
            <person name="Peeters S.H."/>
            <person name="Heuer A."/>
            <person name="Rast P."/>
            <person name="Oberbeckmann S."/>
            <person name="Bunk B."/>
            <person name="Jeske O."/>
            <person name="Meyerdierks A."/>
            <person name="Storesund J.E."/>
            <person name="Kallscheuer N."/>
            <person name="Luecker S."/>
            <person name="Lage O.M."/>
            <person name="Pohl T."/>
            <person name="Merkel B.J."/>
            <person name="Hornburger P."/>
            <person name="Mueller R.-W."/>
            <person name="Bruemmer F."/>
            <person name="Labrenz M."/>
            <person name="Spormann A.M."/>
            <person name="Op Den Camp H."/>
            <person name="Overmann J."/>
            <person name="Amann R."/>
            <person name="Jetten M.S.M."/>
            <person name="Mascher T."/>
            <person name="Medema M.H."/>
            <person name="Devos D.P."/>
            <person name="Kaster A.-K."/>
            <person name="Ovreas L."/>
            <person name="Rohde M."/>
            <person name="Galperin M.Y."/>
            <person name="Jogler C."/>
        </authorList>
    </citation>
    <scope>NUCLEOTIDE SEQUENCE [LARGE SCALE GENOMIC DNA]</scope>
    <source>
        <strain evidence="3 4">CA54</strain>
    </source>
</reference>